<dbReference type="AlphaFoldDB" id="A0A1W1BRP3"/>
<dbReference type="InterPro" id="IPR038396">
    <property type="entry name" value="SpoIIAA-like_sf"/>
</dbReference>
<dbReference type="Gene3D" id="3.40.50.10600">
    <property type="entry name" value="SpoIIaa-like domains"/>
    <property type="match status" value="1"/>
</dbReference>
<gene>
    <name evidence="1" type="ORF">MNB_SV-6-1661</name>
</gene>
<accession>A0A1W1BRP3</accession>
<dbReference type="InterPro" id="IPR021866">
    <property type="entry name" value="SpoIIAA-like"/>
</dbReference>
<sequence>MLKQKLDRENSILTLEPEGKLTEDDFDKVSKDIDPYIEESGGLKALIIVTPSFPKWENADALLRHLKFIKDHHEKIEKIAFVTDSIAGDFAEKITSHFVSAEIKSFPYDSLEKAKEWISQ</sequence>
<reference evidence="1" key="1">
    <citation type="submission" date="2016-10" db="EMBL/GenBank/DDBJ databases">
        <authorList>
            <person name="de Groot N.N."/>
        </authorList>
    </citation>
    <scope>NUCLEOTIDE SEQUENCE</scope>
</reference>
<dbReference type="EMBL" id="FPHC01000039">
    <property type="protein sequence ID" value="SFV56183.1"/>
    <property type="molecule type" value="Genomic_DNA"/>
</dbReference>
<dbReference type="Pfam" id="PF11964">
    <property type="entry name" value="SpoIIAA-like"/>
    <property type="match status" value="1"/>
</dbReference>
<organism evidence="1">
    <name type="scientific">hydrothermal vent metagenome</name>
    <dbReference type="NCBI Taxonomy" id="652676"/>
    <lineage>
        <taxon>unclassified sequences</taxon>
        <taxon>metagenomes</taxon>
        <taxon>ecological metagenomes</taxon>
    </lineage>
</organism>
<proteinExistence type="predicted"/>
<dbReference type="InterPro" id="IPR036513">
    <property type="entry name" value="STAS_dom_sf"/>
</dbReference>
<name>A0A1W1BRP3_9ZZZZ</name>
<dbReference type="SUPFAM" id="SSF52091">
    <property type="entry name" value="SpoIIaa-like"/>
    <property type="match status" value="1"/>
</dbReference>
<protein>
    <submittedName>
        <fullName evidence="1">Conserved protein</fullName>
    </submittedName>
</protein>
<evidence type="ECO:0000313" key="1">
    <source>
        <dbReference type="EMBL" id="SFV56183.1"/>
    </source>
</evidence>